<reference evidence="2 3" key="1">
    <citation type="journal article" date="2019" name="Sci. Rep.">
        <title>Comparative genomics of chytrid fungi reveal insights into the obligate biotrophic and pathogenic lifestyle of Synchytrium endobioticum.</title>
        <authorList>
            <person name="van de Vossenberg B.T.L.H."/>
            <person name="Warris S."/>
            <person name="Nguyen H.D.T."/>
            <person name="van Gent-Pelzer M.P.E."/>
            <person name="Joly D.L."/>
            <person name="van de Geest H.C."/>
            <person name="Bonants P.J.M."/>
            <person name="Smith D.S."/>
            <person name="Levesque C.A."/>
            <person name="van der Lee T.A.J."/>
        </authorList>
    </citation>
    <scope>NUCLEOTIDE SEQUENCE [LARGE SCALE GENOMIC DNA]</scope>
    <source>
        <strain evidence="2 3">MB42</strain>
    </source>
</reference>
<evidence type="ECO:0000256" key="1">
    <source>
        <dbReference type="SAM" id="SignalP"/>
    </source>
</evidence>
<feature type="signal peptide" evidence="1">
    <location>
        <begin position="1"/>
        <end position="22"/>
    </location>
</feature>
<comment type="caution">
    <text evidence="2">The sequence shown here is derived from an EMBL/GenBank/DDBJ whole genome shotgun (WGS) entry which is preliminary data.</text>
</comment>
<protein>
    <submittedName>
        <fullName evidence="2">Uncharacterized protein</fullName>
    </submittedName>
</protein>
<dbReference type="EMBL" id="QEAN01000026">
    <property type="protein sequence ID" value="TPX52877.1"/>
    <property type="molecule type" value="Genomic_DNA"/>
</dbReference>
<evidence type="ECO:0000313" key="3">
    <source>
        <dbReference type="Proteomes" id="UP000317494"/>
    </source>
</evidence>
<keyword evidence="3" id="KW-1185">Reference proteome</keyword>
<feature type="chain" id="PRO_5021317864" evidence="1">
    <location>
        <begin position="23"/>
        <end position="532"/>
    </location>
</feature>
<evidence type="ECO:0000313" key="2">
    <source>
        <dbReference type="EMBL" id="TPX52877.1"/>
    </source>
</evidence>
<sequence>MVKSFNINLVIILTALITTIGTAPVWDDDAIMKVTRKMHQSATDIVNHRKRDVRTSSLARILENQYIIGHIAGVVSKSIPSFTPFSKEQLFQELYASTPITQILFTRAYHSLVFERLMTLFLKIEHHATKQQILKKIKPQDSEILKNGLDSVAAHLLWFFDLEGKCQDLFTKLSGDHYMDPRVFSRFRRLVLPEYDWAYVRLNLLPALKQLAQGQLQIHNDVTTVEMLEDLWKRAENVIDGRRQEVRRGLPFNIRAVLDRRHMWPDTARLQYQTLIVQIRSDSRPSTFTEAQLLEVPEATIPLDRLHLIRAYHHLVVETLENLVLMIKEHFVKPQYKEKLGRALAEVVSAKTLHQNLRSKYEIIIQRIHDEWVNWQDNVNLPAYELAPVDSMQCLTDGQYSAYNYDSIFDYGLGYGLEASTSQPGPQPGYSDFLAEAYMSREATPELAPRFGYSHDDRYPLWDDRFSNELHRPPTIRHTFTAVVGCEHGLCENIRCTYQTDCASDSSSKTCFRSVILRQRLSLWINIPSKVP</sequence>
<accession>A0A507DNW3</accession>
<dbReference type="VEuPathDB" id="FungiDB:SeMB42_g01120"/>
<dbReference type="AlphaFoldDB" id="A0A507DNW3"/>
<keyword evidence="1" id="KW-0732">Signal</keyword>
<proteinExistence type="predicted"/>
<dbReference type="Proteomes" id="UP000317494">
    <property type="component" value="Unassembled WGS sequence"/>
</dbReference>
<gene>
    <name evidence="2" type="ORF">SeMB42_g01120</name>
</gene>
<name>A0A507DNW3_9FUNG</name>
<organism evidence="2 3">
    <name type="scientific">Synchytrium endobioticum</name>
    <dbReference type="NCBI Taxonomy" id="286115"/>
    <lineage>
        <taxon>Eukaryota</taxon>
        <taxon>Fungi</taxon>
        <taxon>Fungi incertae sedis</taxon>
        <taxon>Chytridiomycota</taxon>
        <taxon>Chytridiomycota incertae sedis</taxon>
        <taxon>Chytridiomycetes</taxon>
        <taxon>Synchytriales</taxon>
        <taxon>Synchytriaceae</taxon>
        <taxon>Synchytrium</taxon>
    </lineage>
</organism>